<evidence type="ECO:0000256" key="2">
    <source>
        <dbReference type="ARBA" id="ARBA00022723"/>
    </source>
</evidence>
<keyword evidence="2" id="KW-0479">Metal-binding</keyword>
<dbReference type="Gene3D" id="3.30.1240.10">
    <property type="match status" value="1"/>
</dbReference>
<dbReference type="PANTHER" id="PTHR47267">
    <property type="match status" value="1"/>
</dbReference>
<name>A0A2K8UD66_9GAMM</name>
<dbReference type="InterPro" id="IPR000150">
    <property type="entry name" value="Cof"/>
</dbReference>
<dbReference type="CDD" id="cd07516">
    <property type="entry name" value="HAD_Pase"/>
    <property type="match status" value="1"/>
</dbReference>
<dbReference type="SFLD" id="SFLDG01140">
    <property type="entry name" value="C2.B:_Phosphomannomutase_and_P"/>
    <property type="match status" value="1"/>
</dbReference>
<keyword evidence="3 6" id="KW-0378">Hydrolase</keyword>
<evidence type="ECO:0000256" key="5">
    <source>
        <dbReference type="ARBA" id="ARBA00034778"/>
    </source>
</evidence>
<dbReference type="OrthoDB" id="5498330at2"/>
<reference evidence="6 7" key="1">
    <citation type="submission" date="2017-03" db="EMBL/GenBank/DDBJ databases">
        <title>Complete genome sequence of Candidatus 'Thiodictyon syntrophicum' sp. nov. strain Cad16T, a photolithoautotroph purple sulfur bacterium isolated from an alpine meromictic lake.</title>
        <authorList>
            <person name="Luedin S.M."/>
            <person name="Pothier J.F."/>
            <person name="Danza F."/>
            <person name="Storelli N."/>
            <person name="Wittwer M."/>
            <person name="Tonolla M."/>
        </authorList>
    </citation>
    <scope>NUCLEOTIDE SEQUENCE [LARGE SCALE GENOMIC DNA]</scope>
    <source>
        <strain evidence="6 7">Cad16T</strain>
    </source>
</reference>
<evidence type="ECO:0000256" key="4">
    <source>
        <dbReference type="ARBA" id="ARBA00022842"/>
    </source>
</evidence>
<dbReference type="InterPro" id="IPR006379">
    <property type="entry name" value="HAD-SF_hydro_IIB"/>
</dbReference>
<keyword evidence="7" id="KW-1185">Reference proteome</keyword>
<protein>
    <submittedName>
        <fullName evidence="6">Hydrolase Cof</fullName>
    </submittedName>
</protein>
<dbReference type="PANTHER" id="PTHR47267:SF4">
    <property type="entry name" value="PYRIDOXAL PHOSPHATE PHOSPHATASE YIGL"/>
    <property type="match status" value="1"/>
</dbReference>
<dbReference type="GO" id="GO:0000287">
    <property type="term" value="F:magnesium ion binding"/>
    <property type="evidence" value="ECO:0007669"/>
    <property type="project" value="UniProtKB-ARBA"/>
</dbReference>
<evidence type="ECO:0000256" key="3">
    <source>
        <dbReference type="ARBA" id="ARBA00022801"/>
    </source>
</evidence>
<dbReference type="InterPro" id="IPR036412">
    <property type="entry name" value="HAD-like_sf"/>
</dbReference>
<accession>A0A2K8UD66</accession>
<dbReference type="RefSeq" id="WP_100921220.1">
    <property type="nucleotide sequence ID" value="NZ_CP020370.1"/>
</dbReference>
<keyword evidence="4" id="KW-0460">Magnesium</keyword>
<sequence length="265" mass="29056">MYHLVVCDLDGTLLTPAHRLGNYTRSVLAQLRTQGIDVMLASGRHFQDIRTFADQLGGHGCLISSNGAAVHDCRYRLIDCTPLDPECVRALINDPAFADVHTNVYRTDDWLVARPEPYLLSFHQDSGFCYRVVDLRTIDGSNVLKVFFYGEPARLRAIEQQVRERFGEIITTTFSLPVTLEIMAHGVSKGAALARVAQRLGIALGAVLAFGDGMNDLEMLALAGTGIIMENADPRLAAALPALRVIGGNADESVARYLEHLYLTT</sequence>
<dbReference type="KEGG" id="tsy:THSYN_23005"/>
<dbReference type="InterPro" id="IPR023214">
    <property type="entry name" value="HAD_sf"/>
</dbReference>
<dbReference type="PROSITE" id="PS01229">
    <property type="entry name" value="COF_2"/>
    <property type="match status" value="1"/>
</dbReference>
<evidence type="ECO:0000313" key="6">
    <source>
        <dbReference type="EMBL" id="AUB83534.1"/>
    </source>
</evidence>
<comment type="cofactor">
    <cofactor evidence="1">
        <name>Mg(2+)</name>
        <dbReference type="ChEBI" id="CHEBI:18420"/>
    </cofactor>
</comment>
<dbReference type="NCBIfam" id="TIGR00099">
    <property type="entry name" value="Cof-subfamily"/>
    <property type="match status" value="1"/>
</dbReference>
<evidence type="ECO:0000313" key="7">
    <source>
        <dbReference type="Proteomes" id="UP000232638"/>
    </source>
</evidence>
<dbReference type="Proteomes" id="UP000232638">
    <property type="component" value="Chromosome"/>
</dbReference>
<comment type="similarity">
    <text evidence="5">Belongs to the HAD-like hydrolase superfamily. Cof family.</text>
</comment>
<organism evidence="6 7">
    <name type="scientific">Candidatus Thiodictyon syntrophicum</name>
    <dbReference type="NCBI Taxonomy" id="1166950"/>
    <lineage>
        <taxon>Bacteria</taxon>
        <taxon>Pseudomonadati</taxon>
        <taxon>Pseudomonadota</taxon>
        <taxon>Gammaproteobacteria</taxon>
        <taxon>Chromatiales</taxon>
        <taxon>Chromatiaceae</taxon>
        <taxon>Thiodictyon</taxon>
    </lineage>
</organism>
<gene>
    <name evidence="6" type="ORF">THSYN_23005</name>
</gene>
<dbReference type="SFLD" id="SFLDS00003">
    <property type="entry name" value="Haloacid_Dehalogenase"/>
    <property type="match status" value="1"/>
</dbReference>
<dbReference type="EMBL" id="CP020370">
    <property type="protein sequence ID" value="AUB83534.1"/>
    <property type="molecule type" value="Genomic_DNA"/>
</dbReference>
<proteinExistence type="inferred from homology"/>
<evidence type="ECO:0000256" key="1">
    <source>
        <dbReference type="ARBA" id="ARBA00001946"/>
    </source>
</evidence>
<dbReference type="GO" id="GO:0016791">
    <property type="term" value="F:phosphatase activity"/>
    <property type="evidence" value="ECO:0007669"/>
    <property type="project" value="UniProtKB-ARBA"/>
</dbReference>
<dbReference type="AlphaFoldDB" id="A0A2K8UD66"/>
<dbReference type="Pfam" id="PF08282">
    <property type="entry name" value="Hydrolase_3"/>
    <property type="match status" value="1"/>
</dbReference>
<dbReference type="PROSITE" id="PS01228">
    <property type="entry name" value="COF_1"/>
    <property type="match status" value="1"/>
</dbReference>
<dbReference type="NCBIfam" id="TIGR01484">
    <property type="entry name" value="HAD-SF-IIB"/>
    <property type="match status" value="1"/>
</dbReference>
<dbReference type="Gene3D" id="3.40.50.1000">
    <property type="entry name" value="HAD superfamily/HAD-like"/>
    <property type="match status" value="1"/>
</dbReference>
<dbReference type="SUPFAM" id="SSF56784">
    <property type="entry name" value="HAD-like"/>
    <property type="match status" value="1"/>
</dbReference>